<dbReference type="EMBL" id="CADCVR010000071">
    <property type="protein sequence ID" value="CAA9504842.1"/>
    <property type="molecule type" value="Genomic_DNA"/>
</dbReference>
<dbReference type="NCBIfam" id="TIGR00090">
    <property type="entry name" value="rsfS_iojap_ybeB"/>
    <property type="match status" value="1"/>
</dbReference>
<dbReference type="InterPro" id="IPR043519">
    <property type="entry name" value="NT_sf"/>
</dbReference>
<dbReference type="GO" id="GO:0017148">
    <property type="term" value="P:negative regulation of translation"/>
    <property type="evidence" value="ECO:0007669"/>
    <property type="project" value="UniProtKB-UniRule"/>
</dbReference>
<proteinExistence type="inferred from homology"/>
<dbReference type="AlphaFoldDB" id="A0A6J4STJ8"/>
<keyword evidence="2" id="KW-0678">Repressor</keyword>
<dbReference type="GO" id="GO:0043023">
    <property type="term" value="F:ribosomal large subunit binding"/>
    <property type="evidence" value="ECO:0007669"/>
    <property type="project" value="TreeGrafter"/>
</dbReference>
<evidence type="ECO:0000313" key="3">
    <source>
        <dbReference type="EMBL" id="CAA9504842.1"/>
    </source>
</evidence>
<protein>
    <recommendedName>
        <fullName evidence="2">Ribosomal silencing factor RsfS</fullName>
    </recommendedName>
</protein>
<dbReference type="HAMAP" id="MF_01477">
    <property type="entry name" value="Iojap_RsfS"/>
    <property type="match status" value="1"/>
</dbReference>
<reference evidence="3" key="1">
    <citation type="submission" date="2020-02" db="EMBL/GenBank/DDBJ databases">
        <authorList>
            <person name="Meier V. D."/>
        </authorList>
    </citation>
    <scope>NUCLEOTIDE SEQUENCE</scope>
    <source>
        <strain evidence="3">AVDCRST_MAG53</strain>
    </source>
</reference>
<evidence type="ECO:0000256" key="1">
    <source>
        <dbReference type="ARBA" id="ARBA00010574"/>
    </source>
</evidence>
<comment type="subunit">
    <text evidence="2">Interacts with ribosomal protein uL14 (rplN).</text>
</comment>
<name>A0A6J4STJ8_9ACTN</name>
<dbReference type="GO" id="GO:0042256">
    <property type="term" value="P:cytosolic ribosome assembly"/>
    <property type="evidence" value="ECO:0007669"/>
    <property type="project" value="UniProtKB-UniRule"/>
</dbReference>
<gene>
    <name evidence="2" type="primary">rsfS</name>
    <name evidence="3" type="ORF">AVDCRST_MAG53-2369</name>
</gene>
<evidence type="ECO:0000256" key="2">
    <source>
        <dbReference type="HAMAP-Rule" id="MF_01477"/>
    </source>
</evidence>
<comment type="similarity">
    <text evidence="1 2">Belongs to the Iojap/RsfS family.</text>
</comment>
<dbReference type="SUPFAM" id="SSF81301">
    <property type="entry name" value="Nucleotidyltransferase"/>
    <property type="match status" value="1"/>
</dbReference>
<comment type="subcellular location">
    <subcellularLocation>
        <location evidence="2">Cytoplasm</location>
    </subcellularLocation>
</comment>
<dbReference type="Gene3D" id="3.30.460.10">
    <property type="entry name" value="Beta Polymerase, domain 2"/>
    <property type="match status" value="1"/>
</dbReference>
<dbReference type="GO" id="GO:0005737">
    <property type="term" value="C:cytoplasm"/>
    <property type="evidence" value="ECO:0007669"/>
    <property type="project" value="UniProtKB-SubCell"/>
</dbReference>
<keyword evidence="2" id="KW-0963">Cytoplasm</keyword>
<dbReference type="Pfam" id="PF02410">
    <property type="entry name" value="RsfS"/>
    <property type="match status" value="1"/>
</dbReference>
<dbReference type="PANTHER" id="PTHR21043:SF0">
    <property type="entry name" value="MITOCHONDRIAL ASSEMBLY OF RIBOSOMAL LARGE SUBUNIT PROTEIN 1"/>
    <property type="match status" value="1"/>
</dbReference>
<organism evidence="3">
    <name type="scientific">uncultured Solirubrobacteraceae bacterium</name>
    <dbReference type="NCBI Taxonomy" id="1162706"/>
    <lineage>
        <taxon>Bacteria</taxon>
        <taxon>Bacillati</taxon>
        <taxon>Actinomycetota</taxon>
        <taxon>Thermoleophilia</taxon>
        <taxon>Solirubrobacterales</taxon>
        <taxon>Solirubrobacteraceae</taxon>
        <taxon>environmental samples</taxon>
    </lineage>
</organism>
<accession>A0A6J4STJ8</accession>
<comment type="function">
    <text evidence="2">Functions as a ribosomal silencing factor. Interacts with ribosomal protein uL14 (rplN), blocking formation of intersubunit bridge B8. Prevents association of the 30S and 50S ribosomal subunits and the formation of functional ribosomes, thus repressing translation.</text>
</comment>
<dbReference type="PANTHER" id="PTHR21043">
    <property type="entry name" value="IOJAP SUPERFAMILY ORTHOLOG"/>
    <property type="match status" value="1"/>
</dbReference>
<keyword evidence="2" id="KW-0810">Translation regulation</keyword>
<dbReference type="InterPro" id="IPR004394">
    <property type="entry name" value="Iojap/RsfS/C7orf30"/>
</dbReference>
<dbReference type="GO" id="GO:0090071">
    <property type="term" value="P:negative regulation of ribosome biogenesis"/>
    <property type="evidence" value="ECO:0007669"/>
    <property type="project" value="UniProtKB-UniRule"/>
</dbReference>
<sequence>MIDPEQLTKLAAAFAAEKKAIDMVALDLRGVAGYTDFFVICQGNTPRQAKAIHDGVHLGMKKAVGALPRRVEGVSEARWILMDYLDVVVHVFAPETREFYRLDQLWGEVPRLPLDPDELTQLAAQVPEAASA</sequence>